<protein>
    <recommendedName>
        <fullName evidence="3">LamG-like jellyroll fold domain-containing protein</fullName>
    </recommendedName>
</protein>
<dbReference type="Gene3D" id="2.60.120.200">
    <property type="match status" value="2"/>
</dbReference>
<dbReference type="PANTHER" id="PTHR47635">
    <property type="entry name" value="CUB DOMAIN-CONTAINING PROTEIN"/>
    <property type="match status" value="1"/>
</dbReference>
<dbReference type="Pfam" id="PF13385">
    <property type="entry name" value="Laminin_G_3"/>
    <property type="match status" value="2"/>
</dbReference>
<dbReference type="InterPro" id="IPR013320">
    <property type="entry name" value="ConA-like_dom_sf"/>
</dbReference>
<dbReference type="EMBL" id="MHRX01000024">
    <property type="protein sequence ID" value="OHA33768.1"/>
    <property type="molecule type" value="Genomic_DNA"/>
</dbReference>
<sequence length="441" mass="46491">TIGGTIRDISGQGNHGNAVNIATSTFYVPGKIGQGLNFDGVDDLINLGTNDTLLNETSPVTISAWVYPRSIGENAGGRIVARASSTNGPMLAITTSGVLRFEVDGSTDLVRTSASDTLILNKWQHVVATWDGSSTATNVHFYIDGLETSYVTSTNLVSPVDNSAQALFIGNVSAGSRTFNGTIDDVRIYNRALSVTEVKQLYTSTAGSKVAVTPKNTVGQGLSSGLVGHWTFDGKDTIGGTIRDISGQGNHGNVVNIATSTFYVPGKIGQGLNFDATNDVIDFGDIADAVPQLTVSVWVKNSTVLLASLDSIIAKDRSGFTQWIMSRSSTEKYAFQVCNDTPTCVTATADSASATTDWTHVVGSYDGAEVQVYVNSVAADSTPPALTGNVRDRVDHMCLSGSWNGSACVDAGVQAKIIDDVRVYNRALSATEITMLYNLGK</sequence>
<gene>
    <name evidence="4" type="ORF">A2928_02230</name>
</gene>
<feature type="domain" description="LamG-like jellyroll fold" evidence="3">
    <location>
        <begin position="58"/>
        <end position="196"/>
    </location>
</feature>
<keyword evidence="1" id="KW-0732">Signal</keyword>
<evidence type="ECO:0000256" key="2">
    <source>
        <dbReference type="ARBA" id="ARBA00023157"/>
    </source>
</evidence>
<accession>A0A1G2NCE7</accession>
<reference evidence="4 5" key="1">
    <citation type="journal article" date="2016" name="Nat. Commun.">
        <title>Thousands of microbial genomes shed light on interconnected biogeochemical processes in an aquifer system.</title>
        <authorList>
            <person name="Anantharaman K."/>
            <person name="Brown C.T."/>
            <person name="Hug L.A."/>
            <person name="Sharon I."/>
            <person name="Castelle C.J."/>
            <person name="Probst A.J."/>
            <person name="Thomas B.C."/>
            <person name="Singh A."/>
            <person name="Wilkins M.J."/>
            <person name="Karaoz U."/>
            <person name="Brodie E.L."/>
            <person name="Williams K.H."/>
            <person name="Hubbard S.S."/>
            <person name="Banfield J.F."/>
        </authorList>
    </citation>
    <scope>NUCLEOTIDE SEQUENCE [LARGE SCALE GENOMIC DNA]</scope>
</reference>
<dbReference type="Proteomes" id="UP000176221">
    <property type="component" value="Unassembled WGS sequence"/>
</dbReference>
<evidence type="ECO:0000313" key="4">
    <source>
        <dbReference type="EMBL" id="OHA33768.1"/>
    </source>
</evidence>
<proteinExistence type="predicted"/>
<dbReference type="AlphaFoldDB" id="A0A1G2NCE7"/>
<dbReference type="SUPFAM" id="SSF49899">
    <property type="entry name" value="Concanavalin A-like lectins/glucanases"/>
    <property type="match status" value="2"/>
</dbReference>
<feature type="domain" description="LamG-like jellyroll fold" evidence="3">
    <location>
        <begin position="291"/>
        <end position="431"/>
    </location>
</feature>
<dbReference type="STRING" id="1802319.A2928_02230"/>
<evidence type="ECO:0000256" key="1">
    <source>
        <dbReference type="ARBA" id="ARBA00022729"/>
    </source>
</evidence>
<evidence type="ECO:0000259" key="3">
    <source>
        <dbReference type="SMART" id="SM00560"/>
    </source>
</evidence>
<dbReference type="SMART" id="SM00560">
    <property type="entry name" value="LamGL"/>
    <property type="match status" value="2"/>
</dbReference>
<evidence type="ECO:0000313" key="5">
    <source>
        <dbReference type="Proteomes" id="UP000176221"/>
    </source>
</evidence>
<organism evidence="4 5">
    <name type="scientific">Candidatus Taylorbacteria bacterium RIFCSPLOWO2_01_FULL_45_15b</name>
    <dbReference type="NCBI Taxonomy" id="1802319"/>
    <lineage>
        <taxon>Bacteria</taxon>
        <taxon>Candidatus Tayloriibacteriota</taxon>
    </lineage>
</organism>
<keyword evidence="2" id="KW-1015">Disulfide bond</keyword>
<dbReference type="PANTHER" id="PTHR47635:SF2">
    <property type="entry name" value="LAMG-LIKE JELLYROLL FOLD DOMAIN-CONTAINING PROTEIN"/>
    <property type="match status" value="1"/>
</dbReference>
<name>A0A1G2NCE7_9BACT</name>
<dbReference type="InterPro" id="IPR006558">
    <property type="entry name" value="LamG-like"/>
</dbReference>
<comment type="caution">
    <text evidence="4">The sequence shown here is derived from an EMBL/GenBank/DDBJ whole genome shotgun (WGS) entry which is preliminary data.</text>
</comment>
<feature type="non-terminal residue" evidence="4">
    <location>
        <position position="1"/>
    </location>
</feature>